<evidence type="ECO:0000256" key="10">
    <source>
        <dbReference type="ARBA" id="ARBA00023163"/>
    </source>
</evidence>
<dbReference type="FunFam" id="3.30.160.60:FF:001266">
    <property type="entry name" value="Zinc finger protein 662"/>
    <property type="match status" value="1"/>
</dbReference>
<feature type="domain" description="C2H2-type" evidence="14">
    <location>
        <begin position="265"/>
        <end position="292"/>
    </location>
</feature>
<feature type="binding site" evidence="13">
    <location>
        <position position="58"/>
    </location>
    <ligand>
        <name>Zn(2+)</name>
        <dbReference type="ChEBI" id="CHEBI:29105"/>
    </ligand>
</feature>
<dbReference type="Pfam" id="PF00096">
    <property type="entry name" value="zf-C2H2"/>
    <property type="match status" value="7"/>
</dbReference>
<accession>A0A8K0CZG1</accession>
<evidence type="ECO:0000256" key="8">
    <source>
        <dbReference type="ARBA" id="ARBA00023015"/>
    </source>
</evidence>
<feature type="binding site" evidence="13">
    <location>
        <position position="20"/>
    </location>
    <ligand>
        <name>Zn(2+)</name>
        <dbReference type="ChEBI" id="CHEBI:29105"/>
    </ligand>
</feature>
<comment type="subcellular location">
    <subcellularLocation>
        <location evidence="2">Nucleus</location>
    </subcellularLocation>
</comment>
<dbReference type="GO" id="GO:0005634">
    <property type="term" value="C:nucleus"/>
    <property type="evidence" value="ECO:0007669"/>
    <property type="project" value="UniProtKB-SubCell"/>
</dbReference>
<keyword evidence="8" id="KW-0805">Transcription regulation</keyword>
<feature type="domain" description="C2H2-type" evidence="14">
    <location>
        <begin position="349"/>
        <end position="376"/>
    </location>
</feature>
<dbReference type="PROSITE" id="PS50157">
    <property type="entry name" value="ZINC_FINGER_C2H2_2"/>
    <property type="match status" value="8"/>
</dbReference>
<protein>
    <submittedName>
        <fullName evidence="16">Uncharacterized protein</fullName>
    </submittedName>
</protein>
<dbReference type="FunFam" id="3.30.160.60:FF:002770">
    <property type="entry name" value="ZNF256 isoform 1"/>
    <property type="match status" value="1"/>
</dbReference>
<dbReference type="InterPro" id="IPR036236">
    <property type="entry name" value="Znf_C2H2_sf"/>
</dbReference>
<gene>
    <name evidence="16" type="ORF">ILUMI_09590</name>
</gene>
<proteinExistence type="inferred from homology"/>
<feature type="domain" description="C2H2-type" evidence="14">
    <location>
        <begin position="293"/>
        <end position="320"/>
    </location>
</feature>
<feature type="domain" description="C2H2-type" evidence="14">
    <location>
        <begin position="203"/>
        <end position="230"/>
    </location>
</feature>
<evidence type="ECO:0000313" key="16">
    <source>
        <dbReference type="EMBL" id="KAF2896588.1"/>
    </source>
</evidence>
<dbReference type="FunFam" id="3.30.160.60:FF:000882">
    <property type="entry name" value="Predicted gene, 21060"/>
    <property type="match status" value="1"/>
</dbReference>
<dbReference type="InterPro" id="IPR012934">
    <property type="entry name" value="Znf_AD"/>
</dbReference>
<comment type="caution">
    <text evidence="16">The sequence shown here is derived from an EMBL/GenBank/DDBJ whole genome shotgun (WGS) entry which is preliminary data.</text>
</comment>
<dbReference type="InterPro" id="IPR050331">
    <property type="entry name" value="Zinc_finger"/>
</dbReference>
<dbReference type="OrthoDB" id="8117402at2759"/>
<dbReference type="GO" id="GO:0003677">
    <property type="term" value="F:DNA binding"/>
    <property type="evidence" value="ECO:0007669"/>
    <property type="project" value="UniProtKB-KW"/>
</dbReference>
<dbReference type="InterPro" id="IPR013087">
    <property type="entry name" value="Znf_C2H2_type"/>
</dbReference>
<keyword evidence="6 12" id="KW-0863">Zinc-finger</keyword>
<dbReference type="EMBL" id="VTPC01004928">
    <property type="protein sequence ID" value="KAF2896588.1"/>
    <property type="molecule type" value="Genomic_DNA"/>
</dbReference>
<reference evidence="16" key="1">
    <citation type="submission" date="2019-08" db="EMBL/GenBank/DDBJ databases">
        <title>The genome of the North American firefly Photinus pyralis.</title>
        <authorList>
            <consortium name="Photinus pyralis genome working group"/>
            <person name="Fallon T.R."/>
            <person name="Sander Lower S.E."/>
            <person name="Weng J.-K."/>
        </authorList>
    </citation>
    <scope>NUCLEOTIDE SEQUENCE</scope>
    <source>
        <strain evidence="16">TRF0915ILg1</strain>
        <tissue evidence="16">Whole body</tissue>
    </source>
</reference>
<evidence type="ECO:0000313" key="17">
    <source>
        <dbReference type="Proteomes" id="UP000801492"/>
    </source>
</evidence>
<dbReference type="FunFam" id="3.30.160.60:FF:000340">
    <property type="entry name" value="zinc finger protein 473 isoform X1"/>
    <property type="match status" value="1"/>
</dbReference>
<feature type="domain" description="C2H2-type" evidence="14">
    <location>
        <begin position="321"/>
        <end position="348"/>
    </location>
</feature>
<dbReference type="FunFam" id="3.30.160.60:FF:000097">
    <property type="entry name" value="Zinc finger protein"/>
    <property type="match status" value="1"/>
</dbReference>
<evidence type="ECO:0000256" key="9">
    <source>
        <dbReference type="ARBA" id="ARBA00023125"/>
    </source>
</evidence>
<feature type="domain" description="C2H2-type" evidence="14">
    <location>
        <begin position="377"/>
        <end position="400"/>
    </location>
</feature>
<dbReference type="AlphaFoldDB" id="A0A8K0CZG1"/>
<keyword evidence="7 13" id="KW-0862">Zinc</keyword>
<dbReference type="SMART" id="SM00868">
    <property type="entry name" value="zf-AD"/>
    <property type="match status" value="1"/>
</dbReference>
<feature type="binding site" evidence="13">
    <location>
        <position position="17"/>
    </location>
    <ligand>
        <name>Zn(2+)</name>
        <dbReference type="ChEBI" id="CHEBI:29105"/>
    </ligand>
</feature>
<sequence>MDMSVYLTAPLQLDKICRACLTEKGDMRPLFGACLDEMLVSFASIQVQEDDGLPNLMCVQCVLQCSRAYTFKQQCEKSDNILRQYMSSEFQDQLTKSMMEQTKEEQLQDELQFAETSETIIGDEITPELVNVSYAEDGSYKIEVKGDIYNVSSDGAELEKKDILIEEEKPPKHKYPCSKCDESFPLKVDLKVHMMSHPKELDHICHVCNKGFPEARILKRHLKIHLDKKPHQCDQCDMSFAESSNLSKHKKKHTGELRNIKGKPHLCSVCGRAFKWASSLSKHMKYHTGHKLLTCKYCSKQYVEARSLRIHIRSHTGERPYVCDICQKSFTQICNLEKHLRVHTGEKPFLCPTCGKGFAGSSSLKVHMRGHSGEKPFICKFCNKGFVQSSSLQQHLSTHTIVAKSKLAKVETVQVAELITGEAVHTVQVQAISSI</sequence>
<dbReference type="Pfam" id="PF07776">
    <property type="entry name" value="zf-AD"/>
    <property type="match status" value="1"/>
</dbReference>
<evidence type="ECO:0000256" key="2">
    <source>
        <dbReference type="ARBA" id="ARBA00004123"/>
    </source>
</evidence>
<dbReference type="Gene3D" id="3.30.160.60">
    <property type="entry name" value="Classic Zinc Finger"/>
    <property type="match status" value="7"/>
</dbReference>
<dbReference type="PROSITE" id="PS00028">
    <property type="entry name" value="ZINC_FINGER_C2H2_1"/>
    <property type="match status" value="8"/>
</dbReference>
<dbReference type="GO" id="GO:0008270">
    <property type="term" value="F:zinc ion binding"/>
    <property type="evidence" value="ECO:0007669"/>
    <property type="project" value="UniProtKB-UniRule"/>
</dbReference>
<evidence type="ECO:0000256" key="6">
    <source>
        <dbReference type="ARBA" id="ARBA00022771"/>
    </source>
</evidence>
<dbReference type="GO" id="GO:0010468">
    <property type="term" value="P:regulation of gene expression"/>
    <property type="evidence" value="ECO:0007669"/>
    <property type="project" value="TreeGrafter"/>
</dbReference>
<feature type="domain" description="C2H2-type" evidence="14">
    <location>
        <begin position="175"/>
        <end position="202"/>
    </location>
</feature>
<dbReference type="PROSITE" id="PS51915">
    <property type="entry name" value="ZAD"/>
    <property type="match status" value="1"/>
</dbReference>
<evidence type="ECO:0000256" key="12">
    <source>
        <dbReference type="PROSITE-ProRule" id="PRU00042"/>
    </source>
</evidence>
<feature type="domain" description="C2H2-type" evidence="14">
    <location>
        <begin position="231"/>
        <end position="258"/>
    </location>
</feature>
<evidence type="ECO:0000256" key="4">
    <source>
        <dbReference type="ARBA" id="ARBA00022723"/>
    </source>
</evidence>
<evidence type="ECO:0000259" key="14">
    <source>
        <dbReference type="PROSITE" id="PS50157"/>
    </source>
</evidence>
<comment type="similarity">
    <text evidence="3">Belongs to the krueppel C2H2-type zinc-finger protein family.</text>
</comment>
<comment type="function">
    <text evidence="1">May be involved in transcriptional regulation.</text>
</comment>
<evidence type="ECO:0000259" key="15">
    <source>
        <dbReference type="PROSITE" id="PS51915"/>
    </source>
</evidence>
<dbReference type="Proteomes" id="UP000801492">
    <property type="component" value="Unassembled WGS sequence"/>
</dbReference>
<evidence type="ECO:0000256" key="1">
    <source>
        <dbReference type="ARBA" id="ARBA00003767"/>
    </source>
</evidence>
<feature type="binding site" evidence="13">
    <location>
        <position position="61"/>
    </location>
    <ligand>
        <name>Zn(2+)</name>
        <dbReference type="ChEBI" id="CHEBI:29105"/>
    </ligand>
</feature>
<keyword evidence="5" id="KW-0677">Repeat</keyword>
<feature type="domain" description="ZAD" evidence="15">
    <location>
        <begin position="15"/>
        <end position="85"/>
    </location>
</feature>
<keyword evidence="11" id="KW-0539">Nucleus</keyword>
<keyword evidence="17" id="KW-1185">Reference proteome</keyword>
<dbReference type="PANTHER" id="PTHR16515:SF49">
    <property type="entry name" value="GASTRULA ZINC FINGER PROTEIN XLCGF49.1-LIKE-RELATED"/>
    <property type="match status" value="1"/>
</dbReference>
<keyword evidence="9" id="KW-0238">DNA-binding</keyword>
<dbReference type="SMART" id="SM00355">
    <property type="entry name" value="ZnF_C2H2"/>
    <property type="match status" value="8"/>
</dbReference>
<keyword evidence="10" id="KW-0804">Transcription</keyword>
<dbReference type="SUPFAM" id="SSF57667">
    <property type="entry name" value="beta-beta-alpha zinc fingers"/>
    <property type="match status" value="5"/>
</dbReference>
<name>A0A8K0CZG1_IGNLU</name>
<evidence type="ECO:0000256" key="7">
    <source>
        <dbReference type="ARBA" id="ARBA00022833"/>
    </source>
</evidence>
<organism evidence="16 17">
    <name type="scientific">Ignelater luminosus</name>
    <name type="common">Cucubano</name>
    <name type="synonym">Pyrophorus luminosus</name>
    <dbReference type="NCBI Taxonomy" id="2038154"/>
    <lineage>
        <taxon>Eukaryota</taxon>
        <taxon>Metazoa</taxon>
        <taxon>Ecdysozoa</taxon>
        <taxon>Arthropoda</taxon>
        <taxon>Hexapoda</taxon>
        <taxon>Insecta</taxon>
        <taxon>Pterygota</taxon>
        <taxon>Neoptera</taxon>
        <taxon>Endopterygota</taxon>
        <taxon>Coleoptera</taxon>
        <taxon>Polyphaga</taxon>
        <taxon>Elateriformia</taxon>
        <taxon>Elateroidea</taxon>
        <taxon>Elateridae</taxon>
        <taxon>Agrypninae</taxon>
        <taxon>Pyrophorini</taxon>
        <taxon>Ignelater</taxon>
    </lineage>
</organism>
<dbReference type="PANTHER" id="PTHR16515">
    <property type="entry name" value="PR DOMAIN ZINC FINGER PROTEIN"/>
    <property type="match status" value="1"/>
</dbReference>
<dbReference type="SUPFAM" id="SSF57716">
    <property type="entry name" value="Glucocorticoid receptor-like (DNA-binding domain)"/>
    <property type="match status" value="1"/>
</dbReference>
<evidence type="ECO:0000256" key="11">
    <source>
        <dbReference type="ARBA" id="ARBA00023242"/>
    </source>
</evidence>
<evidence type="ECO:0000256" key="3">
    <source>
        <dbReference type="ARBA" id="ARBA00006991"/>
    </source>
</evidence>
<keyword evidence="4 13" id="KW-0479">Metal-binding</keyword>
<evidence type="ECO:0000256" key="5">
    <source>
        <dbReference type="ARBA" id="ARBA00022737"/>
    </source>
</evidence>
<evidence type="ECO:0000256" key="13">
    <source>
        <dbReference type="PROSITE-ProRule" id="PRU01263"/>
    </source>
</evidence>
<dbReference type="Gene3D" id="3.40.1800.20">
    <property type="match status" value="1"/>
</dbReference>